<dbReference type="InterPro" id="IPR016167">
    <property type="entry name" value="FAD-bd_PCMH_sub1"/>
</dbReference>
<comment type="catalytic activity">
    <reaction evidence="19 20">
        <text>UDP-N-acetyl-alpha-D-muramate + NADP(+) = UDP-N-acetyl-3-O-(1-carboxyvinyl)-alpha-D-glucosamine + NADPH + H(+)</text>
        <dbReference type="Rhea" id="RHEA:12248"/>
        <dbReference type="ChEBI" id="CHEBI:15378"/>
        <dbReference type="ChEBI" id="CHEBI:57783"/>
        <dbReference type="ChEBI" id="CHEBI:58349"/>
        <dbReference type="ChEBI" id="CHEBI:68483"/>
        <dbReference type="ChEBI" id="CHEBI:70757"/>
        <dbReference type="EC" id="1.3.1.98"/>
    </reaction>
</comment>
<keyword evidence="14 20" id="KW-0573">Peptidoglycan synthesis</keyword>
<evidence type="ECO:0000256" key="11">
    <source>
        <dbReference type="ARBA" id="ARBA00022827"/>
    </source>
</evidence>
<organism evidence="22 23">
    <name type="scientific">Thiomicrorhabdus immobilis</name>
    <dbReference type="NCBI Taxonomy" id="2791037"/>
    <lineage>
        <taxon>Bacteria</taxon>
        <taxon>Pseudomonadati</taxon>
        <taxon>Pseudomonadota</taxon>
        <taxon>Gammaproteobacteria</taxon>
        <taxon>Thiotrichales</taxon>
        <taxon>Piscirickettsiaceae</taxon>
        <taxon>Thiomicrorhabdus</taxon>
    </lineage>
</organism>
<evidence type="ECO:0000256" key="8">
    <source>
        <dbReference type="ARBA" id="ARBA00022490"/>
    </source>
</evidence>
<feature type="active site" evidence="20">
    <location>
        <position position="164"/>
    </location>
</feature>
<dbReference type="EMBL" id="AP024202">
    <property type="protein sequence ID" value="BCN93453.1"/>
    <property type="molecule type" value="Genomic_DNA"/>
</dbReference>
<dbReference type="InterPro" id="IPR011601">
    <property type="entry name" value="MurB_C"/>
</dbReference>
<dbReference type="EC" id="1.3.1.98" evidence="6 20"/>
<dbReference type="InterPro" id="IPR006094">
    <property type="entry name" value="Oxid_FAD_bind_N"/>
</dbReference>
<comment type="similarity">
    <text evidence="5 20">Belongs to the MurB family.</text>
</comment>
<dbReference type="SUPFAM" id="SSF56194">
    <property type="entry name" value="Uridine diphospho-N-Acetylenolpyruvylglucosamine reductase, MurB, C-terminal domain"/>
    <property type="match status" value="1"/>
</dbReference>
<evidence type="ECO:0000256" key="19">
    <source>
        <dbReference type="ARBA" id="ARBA00048914"/>
    </source>
</evidence>
<evidence type="ECO:0000256" key="14">
    <source>
        <dbReference type="ARBA" id="ARBA00022984"/>
    </source>
</evidence>
<dbReference type="Proteomes" id="UP001054820">
    <property type="component" value="Chromosome"/>
</dbReference>
<evidence type="ECO:0000256" key="18">
    <source>
        <dbReference type="ARBA" id="ARBA00031026"/>
    </source>
</evidence>
<keyword evidence="13 20" id="KW-0133">Cell shape</keyword>
<dbReference type="NCBIfam" id="NF010478">
    <property type="entry name" value="PRK13903.1"/>
    <property type="match status" value="1"/>
</dbReference>
<feature type="active site" description="Proton donor" evidence="20">
    <location>
        <position position="240"/>
    </location>
</feature>
<dbReference type="NCBIfam" id="TIGR00179">
    <property type="entry name" value="murB"/>
    <property type="match status" value="1"/>
</dbReference>
<evidence type="ECO:0000256" key="17">
    <source>
        <dbReference type="ARBA" id="ARBA00023316"/>
    </source>
</evidence>
<evidence type="ECO:0000256" key="15">
    <source>
        <dbReference type="ARBA" id="ARBA00023002"/>
    </source>
</evidence>
<comment type="cofactor">
    <cofactor evidence="1 20">
        <name>FAD</name>
        <dbReference type="ChEBI" id="CHEBI:57692"/>
    </cofactor>
</comment>
<keyword evidence="16 20" id="KW-0131">Cell cycle</keyword>
<feature type="domain" description="FAD-binding PCMH-type" evidence="21">
    <location>
        <begin position="16"/>
        <end position="188"/>
    </location>
</feature>
<evidence type="ECO:0000256" key="5">
    <source>
        <dbReference type="ARBA" id="ARBA00010485"/>
    </source>
</evidence>
<dbReference type="InterPro" id="IPR036318">
    <property type="entry name" value="FAD-bd_PCMH-like_sf"/>
</dbReference>
<keyword evidence="23" id="KW-1185">Reference proteome</keyword>
<evidence type="ECO:0000256" key="20">
    <source>
        <dbReference type="HAMAP-Rule" id="MF_00037"/>
    </source>
</evidence>
<protein>
    <recommendedName>
        <fullName evidence="7 20">UDP-N-acetylenolpyruvoylglucosamine reductase</fullName>
        <ecNumber evidence="6 20">1.3.1.98</ecNumber>
    </recommendedName>
    <alternativeName>
        <fullName evidence="18 20">UDP-N-acetylmuramate dehydrogenase</fullName>
    </alternativeName>
</protein>
<dbReference type="InterPro" id="IPR003170">
    <property type="entry name" value="MurB"/>
</dbReference>
<name>A0ABN6CWY3_9GAMM</name>
<dbReference type="Gene3D" id="3.30.43.10">
    <property type="entry name" value="Uridine Diphospho-n-acetylenolpyruvylglucosamine Reductase, domain 2"/>
    <property type="match status" value="1"/>
</dbReference>
<comment type="subcellular location">
    <subcellularLocation>
        <location evidence="3 20">Cytoplasm</location>
    </subcellularLocation>
</comment>
<evidence type="ECO:0000256" key="6">
    <source>
        <dbReference type="ARBA" id="ARBA00012518"/>
    </source>
</evidence>
<dbReference type="SUPFAM" id="SSF56176">
    <property type="entry name" value="FAD-binding/transporter-associated domain-like"/>
    <property type="match status" value="1"/>
</dbReference>
<keyword evidence="15 20" id="KW-0560">Oxidoreductase</keyword>
<evidence type="ECO:0000313" key="23">
    <source>
        <dbReference type="Proteomes" id="UP001054820"/>
    </source>
</evidence>
<dbReference type="Pfam" id="PF01565">
    <property type="entry name" value="FAD_binding_4"/>
    <property type="match status" value="1"/>
</dbReference>
<dbReference type="Gene3D" id="3.30.465.10">
    <property type="match status" value="1"/>
</dbReference>
<dbReference type="NCBIfam" id="NF000755">
    <property type="entry name" value="PRK00046.1"/>
    <property type="match status" value="1"/>
</dbReference>
<dbReference type="PANTHER" id="PTHR21071">
    <property type="entry name" value="UDP-N-ACETYLENOLPYRUVOYLGLUCOSAMINE REDUCTASE"/>
    <property type="match status" value="1"/>
</dbReference>
<dbReference type="RefSeq" id="WP_237260584.1">
    <property type="nucleotide sequence ID" value="NZ_AP024202.1"/>
</dbReference>
<evidence type="ECO:0000256" key="9">
    <source>
        <dbReference type="ARBA" id="ARBA00022618"/>
    </source>
</evidence>
<feature type="active site" evidence="20">
    <location>
        <position position="336"/>
    </location>
</feature>
<dbReference type="Gene3D" id="3.90.78.10">
    <property type="entry name" value="UDP-N-acetylenolpyruvoylglucosamine reductase, C-terminal domain"/>
    <property type="match status" value="1"/>
</dbReference>
<dbReference type="InterPro" id="IPR016166">
    <property type="entry name" value="FAD-bd_PCMH"/>
</dbReference>
<comment type="function">
    <text evidence="2 20">Cell wall formation.</text>
</comment>
<dbReference type="Pfam" id="PF02873">
    <property type="entry name" value="MurB_C"/>
    <property type="match status" value="1"/>
</dbReference>
<keyword evidence="17 20" id="KW-0961">Cell wall biogenesis/degradation</keyword>
<keyword evidence="9 20" id="KW-0132">Cell division</keyword>
<evidence type="ECO:0000256" key="1">
    <source>
        <dbReference type="ARBA" id="ARBA00001974"/>
    </source>
</evidence>
<keyword evidence="8 20" id="KW-0963">Cytoplasm</keyword>
<evidence type="ECO:0000256" key="10">
    <source>
        <dbReference type="ARBA" id="ARBA00022630"/>
    </source>
</evidence>
<keyword evidence="10 20" id="KW-0285">Flavoprotein</keyword>
<evidence type="ECO:0000256" key="4">
    <source>
        <dbReference type="ARBA" id="ARBA00004752"/>
    </source>
</evidence>
<keyword evidence="11 20" id="KW-0274">FAD</keyword>
<evidence type="ECO:0000259" key="21">
    <source>
        <dbReference type="PROSITE" id="PS51387"/>
    </source>
</evidence>
<keyword evidence="12 20" id="KW-0521">NADP</keyword>
<evidence type="ECO:0000256" key="13">
    <source>
        <dbReference type="ARBA" id="ARBA00022960"/>
    </source>
</evidence>
<evidence type="ECO:0000256" key="12">
    <source>
        <dbReference type="ARBA" id="ARBA00022857"/>
    </source>
</evidence>
<gene>
    <name evidence="20 22" type="primary">murB</name>
    <name evidence="22" type="ORF">THMIRHAM_12380</name>
</gene>
<dbReference type="InterPro" id="IPR036635">
    <property type="entry name" value="MurB_C_sf"/>
</dbReference>
<evidence type="ECO:0000313" key="22">
    <source>
        <dbReference type="EMBL" id="BCN93453.1"/>
    </source>
</evidence>
<evidence type="ECO:0000256" key="16">
    <source>
        <dbReference type="ARBA" id="ARBA00023306"/>
    </source>
</evidence>
<dbReference type="PROSITE" id="PS51387">
    <property type="entry name" value="FAD_PCMH"/>
    <property type="match status" value="1"/>
</dbReference>
<dbReference type="InterPro" id="IPR016169">
    <property type="entry name" value="FAD-bd_PCMH_sub2"/>
</dbReference>
<reference evidence="22" key="1">
    <citation type="journal article" date="2022" name="Arch. Microbiol.">
        <title>Thiomicrorhabdus immobilis sp. nov., a mesophilic sulfur-oxidizing bacterium isolated from sediment of a brackish lake in northern Japan.</title>
        <authorList>
            <person name="Kojima H."/>
            <person name="Mochizuki J."/>
            <person name="Kanda M."/>
            <person name="Watanabe T."/>
            <person name="Fukui M."/>
        </authorList>
    </citation>
    <scope>NUCLEOTIDE SEQUENCE</scope>
    <source>
        <strain evidence="22">Am19</strain>
    </source>
</reference>
<evidence type="ECO:0000256" key="3">
    <source>
        <dbReference type="ARBA" id="ARBA00004496"/>
    </source>
</evidence>
<dbReference type="HAMAP" id="MF_00037">
    <property type="entry name" value="MurB"/>
    <property type="match status" value="1"/>
</dbReference>
<proteinExistence type="inferred from homology"/>
<sequence length="340" mass="38724">MHIQANHSLLPYNTFNINVKSQYYIEISKQSDILTLRSDLKMASLPWRIIGDGSNILFTQDIEGVVVRCTYDKLKIVKEDDENVWLSVGAGMKWHDLVTYTVKHDWWGLENLALIPGTVGAAPVQNIGAYGSEARDTITRVQTLNIYDGQRIEYRNADCKFGYRTSIFKQEFVNKLLVHRVTFRLRKLRFGKANLVYEPLKNALSDYSKESLTPQMVYDAVVTIRQNRLPNPERQGNAGSFFKNPIIDPDYFETLLAQYPDIPHHKTLDGNYKIPAAWLIEQTGWKGRSHGHSAVSAKHALVLVNLGGAKGSDIVELYQLVQEDVNHKFGIYLEPEVIVM</sequence>
<dbReference type="PANTHER" id="PTHR21071:SF4">
    <property type="entry name" value="UDP-N-ACETYLENOLPYRUVOYLGLUCOSAMINE REDUCTASE"/>
    <property type="match status" value="1"/>
</dbReference>
<evidence type="ECO:0000256" key="7">
    <source>
        <dbReference type="ARBA" id="ARBA00015188"/>
    </source>
</evidence>
<comment type="pathway">
    <text evidence="4 20">Cell wall biogenesis; peptidoglycan biosynthesis.</text>
</comment>
<evidence type="ECO:0000256" key="2">
    <source>
        <dbReference type="ARBA" id="ARBA00003921"/>
    </source>
</evidence>
<accession>A0ABN6CWY3</accession>